<feature type="compositionally biased region" description="Polar residues" evidence="1">
    <location>
        <begin position="50"/>
        <end position="64"/>
    </location>
</feature>
<keyword evidence="3" id="KW-1185">Reference proteome</keyword>
<feature type="region of interest" description="Disordered" evidence="1">
    <location>
        <begin position="328"/>
        <end position="353"/>
    </location>
</feature>
<sequence>MLISGDLDKDGVSFAPLSTFLSVRKVIFKRILALRKKPVKAKEDWTKTNLNRTLTPVQSPKRTPSSLSSSSVSSSPKNKGGNDCSKDVKDSSIVEGAKVRKIISLKRKSCYDNQTSPPKPEKELCTPAKEKKKEIQKMLDVPGHSFVLVLSDKIGEEKDVYDCVLCYQYSQRTTLEGIIQHCKSRDHLLKVMDLVNRKCAAFYSKKGTEMEMTSILKSRAGELDKDGVTFAPLSTFFSVRASMFKRVLDLLKNPVKEKEDWTNIIPRETLTPIKSPETEQTNPCLSSKSLSSAKDIDSNANVTALSKSKPLSKNMSLVKPESSIPKSKITVKNSSVNSELEKSNGKMPKCEKVVGNEDSNDAILNLKKKNIKMSSLSSTKSSGSSKCNNFAMEGKTSTNITNAKCRPVRVVKKNESSQPGSNPKVTDDDKEKKLEEKKKEIRKILNIPGHSFILVLSDRIGEEKEVFDCVLCYQHSQRTNLEGMIQHCKSRDHLLKVMSRAGELDKDGVTFAPPSTFFSVRNTIFKRILGLLKNPIKDKEDWTNIIPRETLTPIKSPETEQTNPRLSSKSLSSAKDIDSNANVTGLSKLKPLSKNMSLVKPESSIPKSKLAVKLSAANSELEKSNGKMPKCEKVVGNEDSNDAILNLKKNIKMSSLSSTKSSGSSKCNNFAMEGKTSTNITNAKCRPVRVVKKNESSQPDSNPKVTDDDKGKKLEEKKKEIQKMLNIPGHSFILVLSDRIGEEKEVYDCVLCYQHSQWTNLEEMIQHCKSRDHLLKVMILYIYNI</sequence>
<feature type="compositionally biased region" description="Polar residues" evidence="1">
    <location>
        <begin position="278"/>
        <end position="291"/>
    </location>
</feature>
<proteinExistence type="predicted"/>
<feature type="region of interest" description="Disordered" evidence="1">
    <location>
        <begin position="683"/>
        <end position="713"/>
    </location>
</feature>
<evidence type="ECO:0000313" key="3">
    <source>
        <dbReference type="Proteomes" id="UP000326759"/>
    </source>
</evidence>
<gene>
    <name evidence="2" type="ORF">Anas_13572</name>
</gene>
<feature type="compositionally biased region" description="Low complexity" evidence="1">
    <location>
        <begin position="373"/>
        <end position="386"/>
    </location>
</feature>
<dbReference type="EMBL" id="SEYY01005911">
    <property type="protein sequence ID" value="KAB7503093.1"/>
    <property type="molecule type" value="Genomic_DNA"/>
</dbReference>
<feature type="non-terminal residue" evidence="2">
    <location>
        <position position="785"/>
    </location>
</feature>
<feature type="region of interest" description="Disordered" evidence="1">
    <location>
        <begin position="50"/>
        <end position="89"/>
    </location>
</feature>
<feature type="region of interest" description="Disordered" evidence="1">
    <location>
        <begin position="373"/>
        <end position="392"/>
    </location>
</feature>
<comment type="caution">
    <text evidence="2">The sequence shown here is derived from an EMBL/GenBank/DDBJ whole genome shotgun (WGS) entry which is preliminary data.</text>
</comment>
<feature type="compositionally biased region" description="Basic and acidic residues" evidence="1">
    <location>
        <begin position="425"/>
        <end position="434"/>
    </location>
</feature>
<accession>A0A5N5T8X5</accession>
<name>A0A5N5T8X5_9CRUS</name>
<feature type="region of interest" description="Disordered" evidence="1">
    <location>
        <begin position="401"/>
        <end position="434"/>
    </location>
</feature>
<dbReference type="AlphaFoldDB" id="A0A5N5T8X5"/>
<feature type="compositionally biased region" description="Low complexity" evidence="1">
    <location>
        <begin position="65"/>
        <end position="75"/>
    </location>
</feature>
<protein>
    <submittedName>
        <fullName evidence="2">Uncharacterized protein</fullName>
    </submittedName>
</protein>
<evidence type="ECO:0000256" key="1">
    <source>
        <dbReference type="SAM" id="MobiDB-lite"/>
    </source>
</evidence>
<feature type="region of interest" description="Disordered" evidence="1">
    <location>
        <begin position="553"/>
        <end position="574"/>
    </location>
</feature>
<organism evidence="2 3">
    <name type="scientific">Armadillidium nasatum</name>
    <dbReference type="NCBI Taxonomy" id="96803"/>
    <lineage>
        <taxon>Eukaryota</taxon>
        <taxon>Metazoa</taxon>
        <taxon>Ecdysozoa</taxon>
        <taxon>Arthropoda</taxon>
        <taxon>Crustacea</taxon>
        <taxon>Multicrustacea</taxon>
        <taxon>Malacostraca</taxon>
        <taxon>Eumalacostraca</taxon>
        <taxon>Peracarida</taxon>
        <taxon>Isopoda</taxon>
        <taxon>Oniscidea</taxon>
        <taxon>Crinocheta</taxon>
        <taxon>Armadillidiidae</taxon>
        <taxon>Armadillidium</taxon>
    </lineage>
</organism>
<reference evidence="2 3" key="1">
    <citation type="journal article" date="2019" name="PLoS Biol.">
        <title>Sex chromosomes control vertical transmission of feminizing Wolbachia symbionts in an isopod.</title>
        <authorList>
            <person name="Becking T."/>
            <person name="Chebbi M.A."/>
            <person name="Giraud I."/>
            <person name="Moumen B."/>
            <person name="Laverre T."/>
            <person name="Caubet Y."/>
            <person name="Peccoud J."/>
            <person name="Gilbert C."/>
            <person name="Cordaux R."/>
        </authorList>
    </citation>
    <scope>NUCLEOTIDE SEQUENCE [LARGE SCALE GENOMIC DNA]</scope>
    <source>
        <strain evidence="2">ANa2</strain>
        <tissue evidence="2">Whole body excluding digestive tract and cuticle</tissue>
    </source>
</reference>
<evidence type="ECO:0000313" key="2">
    <source>
        <dbReference type="EMBL" id="KAB7503093.1"/>
    </source>
</evidence>
<dbReference type="Proteomes" id="UP000326759">
    <property type="component" value="Unassembled WGS sequence"/>
</dbReference>
<feature type="region of interest" description="Disordered" evidence="1">
    <location>
        <begin position="272"/>
        <end position="291"/>
    </location>
</feature>
<feature type="compositionally biased region" description="Polar residues" evidence="1">
    <location>
        <begin position="559"/>
        <end position="574"/>
    </location>
</feature>
<feature type="compositionally biased region" description="Basic and acidic residues" evidence="1">
    <location>
        <begin position="339"/>
        <end position="353"/>
    </location>
</feature>